<keyword evidence="1" id="KW-1133">Transmembrane helix</keyword>
<protein>
    <submittedName>
        <fullName evidence="2">Uncharacterized protein</fullName>
    </submittedName>
</protein>
<dbReference type="eggNOG" id="ENOG5032UEM">
    <property type="taxonomic scope" value="Bacteria"/>
</dbReference>
<dbReference type="OrthoDB" id="2972906at2"/>
<keyword evidence="3" id="KW-1185">Reference proteome</keyword>
<keyword evidence="1" id="KW-0472">Membrane</keyword>
<dbReference type="AlphaFoldDB" id="W4VKH1"/>
<evidence type="ECO:0000313" key="2">
    <source>
        <dbReference type="EMBL" id="GAE93269.1"/>
    </source>
</evidence>
<keyword evidence="1" id="KW-0812">Transmembrane</keyword>
<feature type="transmembrane region" description="Helical" evidence="1">
    <location>
        <begin position="28"/>
        <end position="49"/>
    </location>
</feature>
<name>W4VKH1_9BACI</name>
<dbReference type="EMBL" id="BAVS01000011">
    <property type="protein sequence ID" value="GAE93269.1"/>
    <property type="molecule type" value="Genomic_DNA"/>
</dbReference>
<gene>
    <name evidence="2" type="ORF">JCM21714_2336</name>
</gene>
<proteinExistence type="predicted"/>
<accession>W4VKH1</accession>
<sequence>MRYIIAFLISLVAFFVLDYFDINNILMIGLMFIIILIIILAPPILYTTLLQTDEDKLERFLLKNKKNPHFYIIYALANELDEEVNDITEALLHKYKQASRQATYSVVRALYFKNLQEAKVHVNQIKPLKYKLYYQSIILIEEDDLDGAEILIEQMKTNWMRYALLAEIEQKRNHLSNARNYAHQARSKSRGLQRYILHKTYEREFGF</sequence>
<organism evidence="2 3">
    <name type="scientific">Gracilibacillus boraciitolerans JCM 21714</name>
    <dbReference type="NCBI Taxonomy" id="1298598"/>
    <lineage>
        <taxon>Bacteria</taxon>
        <taxon>Bacillati</taxon>
        <taxon>Bacillota</taxon>
        <taxon>Bacilli</taxon>
        <taxon>Bacillales</taxon>
        <taxon>Bacillaceae</taxon>
        <taxon>Gracilibacillus</taxon>
    </lineage>
</organism>
<evidence type="ECO:0000313" key="3">
    <source>
        <dbReference type="Proteomes" id="UP000019102"/>
    </source>
</evidence>
<dbReference type="Proteomes" id="UP000019102">
    <property type="component" value="Unassembled WGS sequence"/>
</dbReference>
<comment type="caution">
    <text evidence="2">The sequence shown here is derived from an EMBL/GenBank/DDBJ whole genome shotgun (WGS) entry which is preliminary data.</text>
</comment>
<reference evidence="2 3" key="1">
    <citation type="journal article" date="2014" name="Genome Announc.">
        <title>Draft Genome Sequence of the Boron-Tolerant and Moderately Halotolerant Bacterium Gracilibacillus boraciitolerans JCM 21714T.</title>
        <authorList>
            <person name="Ahmed I."/>
            <person name="Oshima K."/>
            <person name="Suda W."/>
            <person name="Kitamura K."/>
            <person name="Iida T."/>
            <person name="Ohmori Y."/>
            <person name="Fujiwara T."/>
            <person name="Hattori M."/>
            <person name="Ohkuma M."/>
        </authorList>
    </citation>
    <scope>NUCLEOTIDE SEQUENCE [LARGE SCALE GENOMIC DNA]</scope>
    <source>
        <strain evidence="2 3">JCM 21714</strain>
    </source>
</reference>
<dbReference type="RefSeq" id="WP_035723470.1">
    <property type="nucleotide sequence ID" value="NZ_BAVS01000011.1"/>
</dbReference>
<evidence type="ECO:0000256" key="1">
    <source>
        <dbReference type="SAM" id="Phobius"/>
    </source>
</evidence>